<evidence type="ECO:0000256" key="2">
    <source>
        <dbReference type="SAM" id="SignalP"/>
    </source>
</evidence>
<evidence type="ECO:0000313" key="4">
    <source>
        <dbReference type="Proteomes" id="UP001149163"/>
    </source>
</evidence>
<dbReference type="OrthoDB" id="4757558at2759"/>
<keyword evidence="4" id="KW-1185">Reference proteome</keyword>
<feature type="signal peptide" evidence="2">
    <location>
        <begin position="1"/>
        <end position="21"/>
    </location>
</feature>
<dbReference type="EMBL" id="JAPQKN010000002">
    <property type="protein sequence ID" value="KAJ5168368.1"/>
    <property type="molecule type" value="Genomic_DNA"/>
</dbReference>
<keyword evidence="2" id="KW-0732">Signal</keyword>
<evidence type="ECO:0000313" key="3">
    <source>
        <dbReference type="EMBL" id="KAJ5168368.1"/>
    </source>
</evidence>
<comment type="caution">
    <text evidence="3">The sequence shown here is derived from an EMBL/GenBank/DDBJ whole genome shotgun (WGS) entry which is preliminary data.</text>
</comment>
<name>A0A9W9LQ36_9EURO</name>
<dbReference type="AlphaFoldDB" id="A0A9W9LQ36"/>
<accession>A0A9W9LQ36</accession>
<evidence type="ECO:0000256" key="1">
    <source>
        <dbReference type="SAM" id="MobiDB-lite"/>
    </source>
</evidence>
<feature type="compositionally biased region" description="Basic and acidic residues" evidence="1">
    <location>
        <begin position="120"/>
        <end position="131"/>
    </location>
</feature>
<dbReference type="GeneID" id="81425263"/>
<organism evidence="3 4">
    <name type="scientific">Penicillium canariense</name>
    <dbReference type="NCBI Taxonomy" id="189055"/>
    <lineage>
        <taxon>Eukaryota</taxon>
        <taxon>Fungi</taxon>
        <taxon>Dikarya</taxon>
        <taxon>Ascomycota</taxon>
        <taxon>Pezizomycotina</taxon>
        <taxon>Eurotiomycetes</taxon>
        <taxon>Eurotiomycetidae</taxon>
        <taxon>Eurotiales</taxon>
        <taxon>Aspergillaceae</taxon>
        <taxon>Penicillium</taxon>
    </lineage>
</organism>
<proteinExistence type="predicted"/>
<feature type="compositionally biased region" description="Basic residues" evidence="1">
    <location>
        <begin position="104"/>
        <end position="119"/>
    </location>
</feature>
<feature type="compositionally biased region" description="Low complexity" evidence="1">
    <location>
        <begin position="237"/>
        <end position="250"/>
    </location>
</feature>
<feature type="compositionally biased region" description="Polar residues" evidence="1">
    <location>
        <begin position="72"/>
        <end position="100"/>
    </location>
</feature>
<dbReference type="Proteomes" id="UP001149163">
    <property type="component" value="Unassembled WGS sequence"/>
</dbReference>
<dbReference type="RefSeq" id="XP_056544829.1">
    <property type="nucleotide sequence ID" value="XM_056686087.1"/>
</dbReference>
<feature type="compositionally biased region" description="Polar residues" evidence="1">
    <location>
        <begin position="132"/>
        <end position="143"/>
    </location>
</feature>
<feature type="compositionally biased region" description="Basic and acidic residues" evidence="1">
    <location>
        <begin position="46"/>
        <end position="58"/>
    </location>
</feature>
<sequence>MFTYHHGFLHIFLNSVLIVIAELKALKTKYGAMADSATPARSIIPRPEEISTRPDRGSPRQISGTHPPLVATSGQTGPVGSFATTSGSSEATGQVPTETQAAIGKRKKPVRNKRNKKSKSRDETGGKDNRQQEVSAQVVSGVTGQLLHPRVEPSSSRPAKDQGQRAGDITVLAETFQSLDVNYPSAASAEGPSSDLGSETPRPTLRQLLAALPGSAGVQLSSTASVSASHPYRDESSSAATPTMTPSSSPRTEVTVGRQIRRGAPTATAPAARTPGSPSPVVVRTGRARRGASLTHAHPTMMRSHNTAAPVGHHRGSEFVSGAHPAMTPGDMTAASAGHTHGGSAPSPTVAFRHGAHQLSPSQRHQASTPAAVLWGTPGDPATSPYYFRGIPSQALGGGAYPTCPTLMTPGPTGVCEDNVAYMRLEPESGKFFWDLTYHLFECALEGCEKRCCLGDCQSVICPYCGPFSHFIWCSKEHMREDVSTHWLYCGQSPLKEPSVETSVTPDIRVGPPAIPCKNGWDSPERHRQAMWFSTARQEGDYFIFADWDDSIAAGFTPGAWEVRCSPRVLRTVRFADPEEKDHFRRILAVCLLKSVEVQPLVEYMYRLLRDKLRLTNLWTPQLDAQVRHQLSLELSVIIEPNIAGQRHACKTEWNGQDPRHCRDPTCVSERRRLLGGLGWAPAFDRLVYIEECNHWILRANRTTHPTVSSVYARTRGEGFEDVLEEERRLFRRGEGWDGAGTGPMEIECLEECQAVP</sequence>
<feature type="compositionally biased region" description="Low complexity" evidence="1">
    <location>
        <begin position="262"/>
        <end position="284"/>
    </location>
</feature>
<protein>
    <submittedName>
        <fullName evidence="3">Uncharacterized protein</fullName>
    </submittedName>
</protein>
<gene>
    <name evidence="3" type="ORF">N7482_003962</name>
</gene>
<feature type="region of interest" description="Disordered" evidence="1">
    <location>
        <begin position="222"/>
        <end position="284"/>
    </location>
</feature>
<feature type="chain" id="PRO_5040919274" evidence="2">
    <location>
        <begin position="22"/>
        <end position="757"/>
    </location>
</feature>
<reference evidence="3" key="1">
    <citation type="submission" date="2022-11" db="EMBL/GenBank/DDBJ databases">
        <authorList>
            <person name="Petersen C."/>
        </authorList>
    </citation>
    <scope>NUCLEOTIDE SEQUENCE</scope>
    <source>
        <strain evidence="3">IBT 26290</strain>
    </source>
</reference>
<reference evidence="3" key="2">
    <citation type="journal article" date="2023" name="IMA Fungus">
        <title>Comparative genomic study of the Penicillium genus elucidates a diverse pangenome and 15 lateral gene transfer events.</title>
        <authorList>
            <person name="Petersen C."/>
            <person name="Sorensen T."/>
            <person name="Nielsen M.R."/>
            <person name="Sondergaard T.E."/>
            <person name="Sorensen J.L."/>
            <person name="Fitzpatrick D.A."/>
            <person name="Frisvad J.C."/>
            <person name="Nielsen K.L."/>
        </authorList>
    </citation>
    <scope>NUCLEOTIDE SEQUENCE</scope>
    <source>
        <strain evidence="3">IBT 26290</strain>
    </source>
</reference>
<feature type="region of interest" description="Disordered" evidence="1">
    <location>
        <begin position="34"/>
        <end position="165"/>
    </location>
</feature>